<dbReference type="EMBL" id="FNHB01000003">
    <property type="protein sequence ID" value="SDM25926.1"/>
    <property type="molecule type" value="Genomic_DNA"/>
</dbReference>
<dbReference type="RefSeq" id="WP_092071405.1">
    <property type="nucleotide sequence ID" value="NZ_FNHB01000003.1"/>
</dbReference>
<dbReference type="SUPFAM" id="SSF51735">
    <property type="entry name" value="NAD(P)-binding Rossmann-fold domains"/>
    <property type="match status" value="1"/>
</dbReference>
<evidence type="ECO:0000259" key="1">
    <source>
        <dbReference type="Pfam" id="PF03435"/>
    </source>
</evidence>
<reference evidence="2 3" key="1">
    <citation type="submission" date="2016-10" db="EMBL/GenBank/DDBJ databases">
        <authorList>
            <person name="de Groot N.N."/>
        </authorList>
    </citation>
    <scope>NUCLEOTIDE SEQUENCE [LARGE SCALE GENOMIC DNA]</scope>
    <source>
        <strain evidence="2 3">DSM 1736</strain>
    </source>
</reference>
<dbReference type="PANTHER" id="PTHR43781:SF1">
    <property type="entry name" value="SACCHAROPINE DEHYDROGENASE"/>
    <property type="match status" value="1"/>
</dbReference>
<accession>A0A1G9RRU4</accession>
<dbReference type="Pfam" id="PF03435">
    <property type="entry name" value="Sacchrp_dh_NADP"/>
    <property type="match status" value="1"/>
</dbReference>
<dbReference type="InterPro" id="IPR005097">
    <property type="entry name" value="Sacchrp_dh_NADP-bd"/>
</dbReference>
<dbReference type="InterPro" id="IPR036291">
    <property type="entry name" value="NAD(P)-bd_dom_sf"/>
</dbReference>
<name>A0A1G9RRU4_9FIRM</name>
<dbReference type="STRING" id="146817.SAMN04488502_10379"/>
<proteinExistence type="predicted"/>
<sequence>MDKKTIGILGATGYVGQEAVRTLLAFTGHNIVLGGRNITKICQLFPETTAKGDCFQVDIYDRQMLHRFCGNCDIVVNCAGPANKISDTIAQAAIEQRVHYVDASGGEVLLQQLRRREQEIVKNNLLFVVASGVYPGLSELFPAYIAEKYFDDMDSLELFFAGQGAFSLNAAYDIVCGIEADSGSGMTCYQHGAVKRISGNFHTSYTLPYPAGQLDTYPVISREFEQMAKCYPIQSARFYNTYANKAAFHTLVMIKAMKQYKTEEQKKASAKKLAEQFDIRRKAIDDFTMFHLIAAGNKSGRRVRLAANLLYRSDWNALSGKVAANVARMIIEGKQEKSGCFFAAEGVEAAKVVEALTEQNIELKLH</sequence>
<organism evidence="2 3">
    <name type="scientific">Dendrosporobacter quercicolus</name>
    <dbReference type="NCBI Taxonomy" id="146817"/>
    <lineage>
        <taxon>Bacteria</taxon>
        <taxon>Bacillati</taxon>
        <taxon>Bacillota</taxon>
        <taxon>Negativicutes</taxon>
        <taxon>Selenomonadales</taxon>
        <taxon>Sporomusaceae</taxon>
        <taxon>Dendrosporobacter</taxon>
    </lineage>
</organism>
<dbReference type="PANTHER" id="PTHR43781">
    <property type="entry name" value="SACCHAROPINE DEHYDROGENASE"/>
    <property type="match status" value="1"/>
</dbReference>
<evidence type="ECO:0000313" key="2">
    <source>
        <dbReference type="EMBL" id="SDM25926.1"/>
    </source>
</evidence>
<feature type="domain" description="Saccharopine dehydrogenase NADP binding" evidence="1">
    <location>
        <begin position="6"/>
        <end position="105"/>
    </location>
</feature>
<dbReference type="AlphaFoldDB" id="A0A1G9RRU4"/>
<gene>
    <name evidence="2" type="ORF">SAMN04488502_10379</name>
</gene>
<dbReference type="OrthoDB" id="1221575at2"/>
<dbReference type="Gene3D" id="3.40.50.720">
    <property type="entry name" value="NAD(P)-binding Rossmann-like Domain"/>
    <property type="match status" value="1"/>
</dbReference>
<keyword evidence="3" id="KW-1185">Reference proteome</keyword>
<dbReference type="Gene3D" id="3.30.360.10">
    <property type="entry name" value="Dihydrodipicolinate Reductase, domain 2"/>
    <property type="match status" value="1"/>
</dbReference>
<evidence type="ECO:0000313" key="3">
    <source>
        <dbReference type="Proteomes" id="UP000214880"/>
    </source>
</evidence>
<protein>
    <submittedName>
        <fullName evidence="2">Saccharopine dehydrogenase NADP binding domain-containing protein</fullName>
    </submittedName>
</protein>
<dbReference type="Proteomes" id="UP000214880">
    <property type="component" value="Unassembled WGS sequence"/>
</dbReference>